<feature type="compositionally biased region" description="Basic and acidic residues" evidence="1">
    <location>
        <begin position="273"/>
        <end position="285"/>
    </location>
</feature>
<accession>A0A9P9EXT3</accession>
<evidence type="ECO:0000313" key="3">
    <source>
        <dbReference type="Proteomes" id="UP000738349"/>
    </source>
</evidence>
<evidence type="ECO:0000313" key="2">
    <source>
        <dbReference type="EMBL" id="KAH7146576.1"/>
    </source>
</evidence>
<feature type="compositionally biased region" description="Basic and acidic residues" evidence="1">
    <location>
        <begin position="486"/>
        <end position="495"/>
    </location>
</feature>
<evidence type="ECO:0000256" key="1">
    <source>
        <dbReference type="SAM" id="MobiDB-lite"/>
    </source>
</evidence>
<feature type="compositionally biased region" description="Basic and acidic residues" evidence="1">
    <location>
        <begin position="502"/>
        <end position="523"/>
    </location>
</feature>
<protein>
    <submittedName>
        <fullName evidence="2">Uncharacterized protein</fullName>
    </submittedName>
</protein>
<dbReference type="Proteomes" id="UP000738349">
    <property type="component" value="Unassembled WGS sequence"/>
</dbReference>
<sequence length="523" mass="58937">MNLTEGQMDKITDAFSSKVHSSPSRTRARAAAATPKSSPRRNNQPSHEIPYSWGTSPEPSFGMDSPTFSELMPGHQKRCSNDIFSSNLAERRHKAPPPPLQLGGGRRNTHGQQRPDMKTVAVPVSPLSQSQYEGSRLAEDDIESLYSQDSRYMAHPEPLDVHGTNHQRSRSKLNDAVVDAYKDWAQIHTPSTPPQGSSARPESLTRRPRRSKSTGEGLRQSRTADVPLPSITPRDALRSEATPLFSPLQFYFRGPDFPMTKMGGKTMIGDNGWLERTDQTPDQTKKTPQKKVGIIEGIKKIAKDMAELHHTKARPQQPVKERPSFQVAISLDSREQSLLYCELEYHLSSALNDYVTVQLDKGRLVPDKLKRVADGWQHKGRPKVVGFRYDLETQLDLVNLHIDDFRFYGRRQGDPIEISGLLHTMKVNSRAMSIRTFCQPDSVIAKQLVDAQSLFKLLGVPDGQQIALAEIAQFFKVIVEREMDYRSRRESEGRRTKMSTRGPDDLQWKSRTNLREGGLHAEG</sequence>
<feature type="region of interest" description="Disordered" evidence="1">
    <location>
        <begin position="268"/>
        <end position="290"/>
    </location>
</feature>
<organism evidence="2 3">
    <name type="scientific">Dactylonectria macrodidyma</name>
    <dbReference type="NCBI Taxonomy" id="307937"/>
    <lineage>
        <taxon>Eukaryota</taxon>
        <taxon>Fungi</taxon>
        <taxon>Dikarya</taxon>
        <taxon>Ascomycota</taxon>
        <taxon>Pezizomycotina</taxon>
        <taxon>Sordariomycetes</taxon>
        <taxon>Hypocreomycetidae</taxon>
        <taxon>Hypocreales</taxon>
        <taxon>Nectriaceae</taxon>
        <taxon>Dactylonectria</taxon>
    </lineage>
</organism>
<proteinExistence type="predicted"/>
<feature type="region of interest" description="Disordered" evidence="1">
    <location>
        <begin position="187"/>
        <end position="239"/>
    </location>
</feature>
<dbReference type="OrthoDB" id="5229017at2759"/>
<keyword evidence="3" id="KW-1185">Reference proteome</keyword>
<dbReference type="AlphaFoldDB" id="A0A9P9EXT3"/>
<dbReference type="EMBL" id="JAGMUV010000008">
    <property type="protein sequence ID" value="KAH7146576.1"/>
    <property type="molecule type" value="Genomic_DNA"/>
</dbReference>
<feature type="region of interest" description="Disordered" evidence="1">
    <location>
        <begin position="150"/>
        <end position="172"/>
    </location>
</feature>
<feature type="compositionally biased region" description="Low complexity" evidence="1">
    <location>
        <begin position="21"/>
        <end position="41"/>
    </location>
</feature>
<reference evidence="2" key="1">
    <citation type="journal article" date="2021" name="Nat. Commun.">
        <title>Genetic determinants of endophytism in the Arabidopsis root mycobiome.</title>
        <authorList>
            <person name="Mesny F."/>
            <person name="Miyauchi S."/>
            <person name="Thiergart T."/>
            <person name="Pickel B."/>
            <person name="Atanasova L."/>
            <person name="Karlsson M."/>
            <person name="Huettel B."/>
            <person name="Barry K.W."/>
            <person name="Haridas S."/>
            <person name="Chen C."/>
            <person name="Bauer D."/>
            <person name="Andreopoulos W."/>
            <person name="Pangilinan J."/>
            <person name="LaButti K."/>
            <person name="Riley R."/>
            <person name="Lipzen A."/>
            <person name="Clum A."/>
            <person name="Drula E."/>
            <person name="Henrissat B."/>
            <person name="Kohler A."/>
            <person name="Grigoriev I.V."/>
            <person name="Martin F.M."/>
            <person name="Hacquard S."/>
        </authorList>
    </citation>
    <scope>NUCLEOTIDE SEQUENCE</scope>
    <source>
        <strain evidence="2">MPI-CAGE-AT-0147</strain>
    </source>
</reference>
<feature type="region of interest" description="Disordered" evidence="1">
    <location>
        <begin position="486"/>
        <end position="523"/>
    </location>
</feature>
<comment type="caution">
    <text evidence="2">The sequence shown here is derived from an EMBL/GenBank/DDBJ whole genome shotgun (WGS) entry which is preliminary data.</text>
</comment>
<feature type="region of interest" description="Disordered" evidence="1">
    <location>
        <begin position="1"/>
        <end position="117"/>
    </location>
</feature>
<name>A0A9P9EXT3_9HYPO</name>
<feature type="compositionally biased region" description="Polar residues" evidence="1">
    <location>
        <begin position="188"/>
        <end position="200"/>
    </location>
</feature>
<gene>
    <name evidence="2" type="ORF">EDB81DRAFT_934512</name>
</gene>